<name>A0A0G1AG92_UNCKA</name>
<accession>A0A0G1AG92</accession>
<proteinExistence type="predicted"/>
<sequence>MKNTIVPLLLALSALLLAVAFFYYLVIYTPQKTHQAQQFQTNEYAKKYCVEKTDEAIAEFNEAVSDVLSFCSYTGICTREQAIIDASDGKPYHDPADPNTRQATIKNCIQSYLR</sequence>
<gene>
    <name evidence="1" type="ORF">UV26_C0010G0018</name>
</gene>
<protein>
    <submittedName>
        <fullName evidence="1">Uncharacterized protein</fullName>
    </submittedName>
</protein>
<organism evidence="1 2">
    <name type="scientific">candidate division WWE3 bacterium GW2011_GWF2_42_42</name>
    <dbReference type="NCBI Taxonomy" id="1619142"/>
    <lineage>
        <taxon>Bacteria</taxon>
        <taxon>Katanobacteria</taxon>
    </lineage>
</organism>
<evidence type="ECO:0000313" key="2">
    <source>
        <dbReference type="Proteomes" id="UP000034678"/>
    </source>
</evidence>
<dbReference type="EMBL" id="LCDU01000010">
    <property type="protein sequence ID" value="KKS60065.1"/>
    <property type="molecule type" value="Genomic_DNA"/>
</dbReference>
<comment type="caution">
    <text evidence="1">The sequence shown here is derived from an EMBL/GenBank/DDBJ whole genome shotgun (WGS) entry which is preliminary data.</text>
</comment>
<reference evidence="1 2" key="1">
    <citation type="journal article" date="2015" name="Nature">
        <title>rRNA introns, odd ribosomes, and small enigmatic genomes across a large radiation of phyla.</title>
        <authorList>
            <person name="Brown C.T."/>
            <person name="Hug L.A."/>
            <person name="Thomas B.C."/>
            <person name="Sharon I."/>
            <person name="Castelle C.J."/>
            <person name="Singh A."/>
            <person name="Wilkins M.J."/>
            <person name="Williams K.H."/>
            <person name="Banfield J.F."/>
        </authorList>
    </citation>
    <scope>NUCLEOTIDE SEQUENCE [LARGE SCALE GENOMIC DNA]</scope>
</reference>
<evidence type="ECO:0000313" key="1">
    <source>
        <dbReference type="EMBL" id="KKS60065.1"/>
    </source>
</evidence>
<dbReference type="AlphaFoldDB" id="A0A0G1AG92"/>
<dbReference type="Proteomes" id="UP000034678">
    <property type="component" value="Unassembled WGS sequence"/>
</dbReference>